<feature type="non-terminal residue" evidence="2">
    <location>
        <position position="147"/>
    </location>
</feature>
<dbReference type="Proteomes" id="UP000054359">
    <property type="component" value="Unassembled WGS sequence"/>
</dbReference>
<sequence length="147" mass="17284">MHEMFFRGALLLLVVVIASSLHMKYRYFDEYLLHLEKRQQSILVEQVEIRISGPLPLRTGYRRSKEEQCCMLGQMAGEKGYHCISRFYAARIRNRNYNRAHNKKIPALLKGKPDLTADKLMRTFEQCVANRGHIFHKCCRHAAINYI</sequence>
<evidence type="ECO:0000313" key="3">
    <source>
        <dbReference type="Proteomes" id="UP000054359"/>
    </source>
</evidence>
<reference evidence="2 3" key="1">
    <citation type="submission" date="2013-11" db="EMBL/GenBank/DDBJ databases">
        <title>Genome sequencing of Stegodyphus mimosarum.</title>
        <authorList>
            <person name="Bechsgaard J."/>
        </authorList>
    </citation>
    <scope>NUCLEOTIDE SEQUENCE [LARGE SCALE GENOMIC DNA]</scope>
</reference>
<dbReference type="EMBL" id="KK116311">
    <property type="protein sequence ID" value="KFM67389.1"/>
    <property type="molecule type" value="Genomic_DNA"/>
</dbReference>
<keyword evidence="1" id="KW-0732">Signal</keyword>
<dbReference type="AlphaFoldDB" id="A0A087TQK0"/>
<name>A0A087TQK0_STEMI</name>
<accession>A0A087TQK0</accession>
<evidence type="ECO:0000313" key="2">
    <source>
        <dbReference type="EMBL" id="KFM67389.1"/>
    </source>
</evidence>
<proteinExistence type="predicted"/>
<feature type="signal peptide" evidence="1">
    <location>
        <begin position="1"/>
        <end position="20"/>
    </location>
</feature>
<protein>
    <submittedName>
        <fullName evidence="2">Uncharacterized protein</fullName>
    </submittedName>
</protein>
<organism evidence="2 3">
    <name type="scientific">Stegodyphus mimosarum</name>
    <name type="common">African social velvet spider</name>
    <dbReference type="NCBI Taxonomy" id="407821"/>
    <lineage>
        <taxon>Eukaryota</taxon>
        <taxon>Metazoa</taxon>
        <taxon>Ecdysozoa</taxon>
        <taxon>Arthropoda</taxon>
        <taxon>Chelicerata</taxon>
        <taxon>Arachnida</taxon>
        <taxon>Araneae</taxon>
        <taxon>Araneomorphae</taxon>
        <taxon>Entelegynae</taxon>
        <taxon>Eresoidea</taxon>
        <taxon>Eresidae</taxon>
        <taxon>Stegodyphus</taxon>
    </lineage>
</organism>
<dbReference type="OMA" id="IFHKCCR"/>
<evidence type="ECO:0000256" key="1">
    <source>
        <dbReference type="SAM" id="SignalP"/>
    </source>
</evidence>
<keyword evidence="3" id="KW-1185">Reference proteome</keyword>
<feature type="chain" id="PRO_5001829870" evidence="1">
    <location>
        <begin position="21"/>
        <end position="147"/>
    </location>
</feature>
<gene>
    <name evidence="2" type="ORF">X975_27251</name>
</gene>
<dbReference type="OrthoDB" id="6283437at2759"/>